<feature type="binding site" evidence="5">
    <location>
        <position position="96"/>
    </location>
    <ligand>
        <name>Mg(2+)</name>
        <dbReference type="ChEBI" id="CHEBI:18420"/>
        <label>1</label>
        <note>catalytic</note>
    </ligand>
</feature>
<name>A0A1G5EPN6_9GAMM</name>
<dbReference type="InterPro" id="IPR033942">
    <property type="entry name" value="IMPase"/>
</dbReference>
<dbReference type="GO" id="GO:0006020">
    <property type="term" value="P:inositol metabolic process"/>
    <property type="evidence" value="ECO:0007669"/>
    <property type="project" value="TreeGrafter"/>
</dbReference>
<proteinExistence type="inferred from homology"/>
<dbReference type="Gene3D" id="3.30.540.10">
    <property type="entry name" value="Fructose-1,6-Bisphosphatase, subunit A, domain 1"/>
    <property type="match status" value="1"/>
</dbReference>
<evidence type="ECO:0000313" key="8">
    <source>
        <dbReference type="Proteomes" id="UP000183104"/>
    </source>
</evidence>
<reference evidence="8" key="1">
    <citation type="submission" date="2016-10" db="EMBL/GenBank/DDBJ databases">
        <authorList>
            <person name="Varghese N."/>
        </authorList>
    </citation>
    <scope>NUCLEOTIDE SEQUENCE [LARGE SCALE GENOMIC DNA]</scope>
    <source>
        <strain evidence="8">HL 19</strain>
    </source>
</reference>
<keyword evidence="4" id="KW-0889">Transcription antitermination</keyword>
<dbReference type="Pfam" id="PF00459">
    <property type="entry name" value="Inositol_P"/>
    <property type="match status" value="1"/>
</dbReference>
<dbReference type="PANTHER" id="PTHR20854:SF4">
    <property type="entry name" value="INOSITOL-1-MONOPHOSPHATASE-RELATED"/>
    <property type="match status" value="1"/>
</dbReference>
<accession>A0A1G5EPN6</accession>
<evidence type="ECO:0000256" key="1">
    <source>
        <dbReference type="ARBA" id="ARBA00001033"/>
    </source>
</evidence>
<dbReference type="Proteomes" id="UP000183104">
    <property type="component" value="Unassembled WGS sequence"/>
</dbReference>
<comment type="catalytic activity">
    <reaction evidence="1 6">
        <text>a myo-inositol phosphate + H2O = myo-inositol + phosphate</text>
        <dbReference type="Rhea" id="RHEA:24056"/>
        <dbReference type="ChEBI" id="CHEBI:15377"/>
        <dbReference type="ChEBI" id="CHEBI:17268"/>
        <dbReference type="ChEBI" id="CHEBI:43474"/>
        <dbReference type="ChEBI" id="CHEBI:84139"/>
        <dbReference type="EC" id="3.1.3.25"/>
    </reaction>
</comment>
<evidence type="ECO:0000256" key="6">
    <source>
        <dbReference type="RuleBase" id="RU364068"/>
    </source>
</evidence>
<dbReference type="GO" id="GO:0046872">
    <property type="term" value="F:metal ion binding"/>
    <property type="evidence" value="ECO:0007669"/>
    <property type="project" value="UniProtKB-KW"/>
</dbReference>
<feature type="binding site" evidence="5">
    <location>
        <position position="219"/>
    </location>
    <ligand>
        <name>Mg(2+)</name>
        <dbReference type="ChEBI" id="CHEBI:18420"/>
        <label>1</label>
        <note>catalytic</note>
    </ligand>
</feature>
<dbReference type="EMBL" id="FMUN01000004">
    <property type="protein sequence ID" value="SCY28932.1"/>
    <property type="molecule type" value="Genomic_DNA"/>
</dbReference>
<dbReference type="AlphaFoldDB" id="A0A1G5EPN6"/>
<keyword evidence="5 6" id="KW-0460">Magnesium</keyword>
<organism evidence="7 8">
    <name type="scientific">Thiohalorhabdus denitrificans</name>
    <dbReference type="NCBI Taxonomy" id="381306"/>
    <lineage>
        <taxon>Bacteria</taxon>
        <taxon>Pseudomonadati</taxon>
        <taxon>Pseudomonadota</taxon>
        <taxon>Gammaproteobacteria</taxon>
        <taxon>Thiohalorhabdales</taxon>
        <taxon>Thiohalorhabdaceae</taxon>
        <taxon>Thiohalorhabdus</taxon>
    </lineage>
</organism>
<dbReference type="GO" id="GO:0007165">
    <property type="term" value="P:signal transduction"/>
    <property type="evidence" value="ECO:0007669"/>
    <property type="project" value="TreeGrafter"/>
</dbReference>
<dbReference type="OrthoDB" id="9785695at2"/>
<dbReference type="GO" id="GO:0031564">
    <property type="term" value="P:transcription antitermination"/>
    <property type="evidence" value="ECO:0007669"/>
    <property type="project" value="UniProtKB-KW"/>
</dbReference>
<evidence type="ECO:0000313" key="7">
    <source>
        <dbReference type="EMBL" id="SCY28932.1"/>
    </source>
</evidence>
<dbReference type="Gene3D" id="3.40.190.80">
    <property type="match status" value="1"/>
</dbReference>
<comment type="similarity">
    <text evidence="3 6">Belongs to the inositol monophosphatase superfamily.</text>
</comment>
<protein>
    <recommendedName>
        <fullName evidence="6">Inositol-1-monophosphatase</fullName>
        <ecNumber evidence="6">3.1.3.25</ecNumber>
    </recommendedName>
</protein>
<evidence type="ECO:0000256" key="3">
    <source>
        <dbReference type="ARBA" id="ARBA00009759"/>
    </source>
</evidence>
<evidence type="ECO:0000256" key="2">
    <source>
        <dbReference type="ARBA" id="ARBA00001946"/>
    </source>
</evidence>
<dbReference type="CDD" id="cd01639">
    <property type="entry name" value="IMPase"/>
    <property type="match status" value="1"/>
</dbReference>
<feature type="binding site" evidence="5">
    <location>
        <position position="98"/>
    </location>
    <ligand>
        <name>Mg(2+)</name>
        <dbReference type="ChEBI" id="CHEBI:18420"/>
        <label>1</label>
        <note>catalytic</note>
    </ligand>
</feature>
<keyword evidence="4" id="KW-0805">Transcription regulation</keyword>
<dbReference type="PANTHER" id="PTHR20854">
    <property type="entry name" value="INOSITOL MONOPHOSPHATASE"/>
    <property type="match status" value="1"/>
</dbReference>
<keyword evidence="4" id="KW-0804">Transcription</keyword>
<dbReference type="InterPro" id="IPR000760">
    <property type="entry name" value="Inositol_monophosphatase-like"/>
</dbReference>
<keyword evidence="5 6" id="KW-0479">Metal-binding</keyword>
<dbReference type="PRINTS" id="PR00377">
    <property type="entry name" value="IMPHPHTASES"/>
</dbReference>
<gene>
    <name evidence="7" type="ORF">SAMN05661077_1723</name>
</gene>
<dbReference type="GO" id="GO:0008934">
    <property type="term" value="F:inositol monophosphate 1-phosphatase activity"/>
    <property type="evidence" value="ECO:0007669"/>
    <property type="project" value="InterPro"/>
</dbReference>
<comment type="cofactor">
    <cofactor evidence="2 5 6">
        <name>Mg(2+)</name>
        <dbReference type="ChEBI" id="CHEBI:18420"/>
    </cofactor>
</comment>
<sequence length="277" mass="29481">MTRIPQVDSGMVEAVAAMVRDAAAEHLLPCFSGRGFAATHKACGGLVTDVDHAMQEAIARSLAEAYPEVGFLGEEMEPAEHRRALEGAETGLWCLDPLDGTSNFAVGIPIFGVSVALLVGGVPVLGLVLDPVRDELFTAVRGGGAFLNGEPITVREARPLQRSVGCIDFKRLPRGVARELAAAQPFHSQRNFGSSVLEWCWLACGRVDFYLHGGQNLWDFSAGSLIAAEAGADVATMDGEPLFAGDILRRSILAVADRSLRADLAPYLCPDPDPGQR</sequence>
<dbReference type="STRING" id="381306.AN478_02615"/>
<dbReference type="EC" id="3.1.3.25" evidence="6"/>
<keyword evidence="8" id="KW-1185">Reference proteome</keyword>
<evidence type="ECO:0000256" key="5">
    <source>
        <dbReference type="PIRSR" id="PIRSR600760-2"/>
    </source>
</evidence>
<feature type="binding site" evidence="5">
    <location>
        <position position="99"/>
    </location>
    <ligand>
        <name>Mg(2+)</name>
        <dbReference type="ChEBI" id="CHEBI:18420"/>
        <label>1</label>
        <note>catalytic</note>
    </ligand>
</feature>
<dbReference type="SUPFAM" id="SSF56655">
    <property type="entry name" value="Carbohydrate phosphatase"/>
    <property type="match status" value="1"/>
</dbReference>
<keyword evidence="6" id="KW-0378">Hydrolase</keyword>
<feature type="binding site" evidence="5">
    <location>
        <position position="74"/>
    </location>
    <ligand>
        <name>Mg(2+)</name>
        <dbReference type="ChEBI" id="CHEBI:18420"/>
        <label>1</label>
        <note>catalytic</note>
    </ligand>
</feature>
<dbReference type="RefSeq" id="WP_054965064.1">
    <property type="nucleotide sequence ID" value="NZ_FMUN01000004.1"/>
</dbReference>
<evidence type="ECO:0000256" key="4">
    <source>
        <dbReference type="ARBA" id="ARBA00022814"/>
    </source>
</evidence>